<dbReference type="RefSeq" id="WP_377562247.1">
    <property type="nucleotide sequence ID" value="NZ_JBHTJZ010000005.1"/>
</dbReference>
<keyword evidence="5" id="KW-1185">Reference proteome</keyword>
<evidence type="ECO:0000259" key="2">
    <source>
        <dbReference type="Pfam" id="PF01408"/>
    </source>
</evidence>
<dbReference type="SUPFAM" id="SSF55347">
    <property type="entry name" value="Glyceraldehyde-3-phosphate dehydrogenase-like, C-terminal domain"/>
    <property type="match status" value="1"/>
</dbReference>
<sequence>MKVAVLGCGGLGSIHANIYAKLDGVELTGVCDIRPEVVQNISNETGAPAFASFEEMLSGAEFDAISIVLPTYLHKEYTVKAAKARKHIICEKPIALTPEQAEEMIATCRENDVQLYIGHVVRFFPDYVNMKAAIDAGQLGNPGVAHASRIGDHPGKARQWYYDKELSGGIIKDLMIHDLDFLRWTLGEVDTAYTQHTNRDGVEYALVTLKFENGAMANVEAHWGYPGPFHTKAEIAGTAGIVRANSLKSSSMNIVKQPSGEVGRAVVAVPGSPGFQSPFELELSHFLSCIETGAEARVTAIDAYRALEIAEAAVRSAETGKAVKVARRNI</sequence>
<organism evidence="4 5">
    <name type="scientific">Paenibacillus chungangensis</name>
    <dbReference type="NCBI Taxonomy" id="696535"/>
    <lineage>
        <taxon>Bacteria</taxon>
        <taxon>Bacillati</taxon>
        <taxon>Bacillota</taxon>
        <taxon>Bacilli</taxon>
        <taxon>Bacillales</taxon>
        <taxon>Paenibacillaceae</taxon>
        <taxon>Paenibacillus</taxon>
    </lineage>
</organism>
<gene>
    <name evidence="4" type="ORF">ACFQ2I_03625</name>
</gene>
<dbReference type="EMBL" id="JBHTJZ010000005">
    <property type="protein sequence ID" value="MFD0958469.1"/>
    <property type="molecule type" value="Genomic_DNA"/>
</dbReference>
<dbReference type="InterPro" id="IPR004104">
    <property type="entry name" value="Gfo/Idh/MocA-like_OxRdtase_C"/>
</dbReference>
<dbReference type="InterPro" id="IPR051450">
    <property type="entry name" value="Gfo/Idh/MocA_Oxidoreductases"/>
</dbReference>
<feature type="domain" description="Gfo/Idh/MocA-like oxidoreductase C-terminal" evidence="3">
    <location>
        <begin position="131"/>
        <end position="325"/>
    </location>
</feature>
<dbReference type="Pfam" id="PF02894">
    <property type="entry name" value="GFO_IDH_MocA_C"/>
    <property type="match status" value="1"/>
</dbReference>
<dbReference type="PANTHER" id="PTHR43377:SF1">
    <property type="entry name" value="BILIVERDIN REDUCTASE A"/>
    <property type="match status" value="1"/>
</dbReference>
<dbReference type="Gene3D" id="3.30.360.10">
    <property type="entry name" value="Dihydrodipicolinate Reductase, domain 2"/>
    <property type="match status" value="1"/>
</dbReference>
<comment type="caution">
    <text evidence="4">The sequence shown here is derived from an EMBL/GenBank/DDBJ whole genome shotgun (WGS) entry which is preliminary data.</text>
</comment>
<dbReference type="InterPro" id="IPR000683">
    <property type="entry name" value="Gfo/Idh/MocA-like_OxRdtase_N"/>
</dbReference>
<evidence type="ECO:0000256" key="1">
    <source>
        <dbReference type="ARBA" id="ARBA00010928"/>
    </source>
</evidence>
<dbReference type="Proteomes" id="UP001596989">
    <property type="component" value="Unassembled WGS sequence"/>
</dbReference>
<dbReference type="PANTHER" id="PTHR43377">
    <property type="entry name" value="BILIVERDIN REDUCTASE A"/>
    <property type="match status" value="1"/>
</dbReference>
<protein>
    <submittedName>
        <fullName evidence="4">Gfo/Idh/MocA family protein</fullName>
    </submittedName>
</protein>
<reference evidence="5" key="1">
    <citation type="journal article" date="2019" name="Int. J. Syst. Evol. Microbiol.">
        <title>The Global Catalogue of Microorganisms (GCM) 10K type strain sequencing project: providing services to taxonomists for standard genome sequencing and annotation.</title>
        <authorList>
            <consortium name="The Broad Institute Genomics Platform"/>
            <consortium name="The Broad Institute Genome Sequencing Center for Infectious Disease"/>
            <person name="Wu L."/>
            <person name="Ma J."/>
        </authorList>
    </citation>
    <scope>NUCLEOTIDE SEQUENCE [LARGE SCALE GENOMIC DNA]</scope>
    <source>
        <strain evidence="5">CCUG 59129</strain>
    </source>
</reference>
<evidence type="ECO:0000313" key="4">
    <source>
        <dbReference type="EMBL" id="MFD0958469.1"/>
    </source>
</evidence>
<dbReference type="Gene3D" id="3.40.50.720">
    <property type="entry name" value="NAD(P)-binding Rossmann-like Domain"/>
    <property type="match status" value="1"/>
</dbReference>
<dbReference type="InterPro" id="IPR036291">
    <property type="entry name" value="NAD(P)-bd_dom_sf"/>
</dbReference>
<accession>A0ABW3HLV6</accession>
<feature type="domain" description="Gfo/Idh/MocA-like oxidoreductase N-terminal" evidence="2">
    <location>
        <begin position="1"/>
        <end position="119"/>
    </location>
</feature>
<name>A0ABW3HLV6_9BACL</name>
<evidence type="ECO:0000313" key="5">
    <source>
        <dbReference type="Proteomes" id="UP001596989"/>
    </source>
</evidence>
<dbReference type="SUPFAM" id="SSF51735">
    <property type="entry name" value="NAD(P)-binding Rossmann-fold domains"/>
    <property type="match status" value="1"/>
</dbReference>
<proteinExistence type="inferred from homology"/>
<dbReference type="Pfam" id="PF01408">
    <property type="entry name" value="GFO_IDH_MocA"/>
    <property type="match status" value="1"/>
</dbReference>
<evidence type="ECO:0000259" key="3">
    <source>
        <dbReference type="Pfam" id="PF02894"/>
    </source>
</evidence>
<comment type="similarity">
    <text evidence="1">Belongs to the Gfo/Idh/MocA family.</text>
</comment>